<dbReference type="SUPFAM" id="SSF55729">
    <property type="entry name" value="Acyl-CoA N-acyltransferases (Nat)"/>
    <property type="match status" value="1"/>
</dbReference>
<protein>
    <submittedName>
        <fullName evidence="5">Acetyltransferase</fullName>
    </submittedName>
</protein>
<dbReference type="PANTHER" id="PTHR43626">
    <property type="entry name" value="ACYL-COA N-ACYLTRANSFERASE"/>
    <property type="match status" value="1"/>
</dbReference>
<sequence>MKSTQIRFSDRKSDIDLVQLQKLFNLAAFWAENRKVSDLSTAIANSQPVVSVWDRAKMIGTARATSDGIYRATIWDVVVHPEYRGIGLGSKLVETILSHPHIRKVERVYLMTTHQQSFYEKIGFQQNSTTTMLLYQDAEETNFPTQLLETQLQNSLGG</sequence>
<dbReference type="Pfam" id="PF13508">
    <property type="entry name" value="Acetyltransf_7"/>
    <property type="match status" value="1"/>
</dbReference>
<dbReference type="GO" id="GO:0005737">
    <property type="term" value="C:cytoplasm"/>
    <property type="evidence" value="ECO:0007669"/>
    <property type="project" value="TreeGrafter"/>
</dbReference>
<evidence type="ECO:0000259" key="3">
    <source>
        <dbReference type="PROSITE" id="PS51186"/>
    </source>
</evidence>
<dbReference type="EMBL" id="LMTZ01000083">
    <property type="protein sequence ID" value="KST67954.1"/>
    <property type="molecule type" value="Genomic_DNA"/>
</dbReference>
<dbReference type="InterPro" id="IPR000182">
    <property type="entry name" value="GNAT_dom"/>
</dbReference>
<dbReference type="PANTHER" id="PTHR43626:SF4">
    <property type="entry name" value="GCN5-RELATED N-ACETYLTRANSFERASE 2, CHLOROPLASTIC"/>
    <property type="match status" value="1"/>
</dbReference>
<dbReference type="GO" id="GO:0008080">
    <property type="term" value="F:N-acetyltransferase activity"/>
    <property type="evidence" value="ECO:0007669"/>
    <property type="project" value="InterPro"/>
</dbReference>
<comment type="caution">
    <text evidence="5">The sequence shown here is derived from an EMBL/GenBank/DDBJ whole genome shotgun (WGS) entry which is preliminary data.</text>
</comment>
<dbReference type="InterPro" id="IPR016181">
    <property type="entry name" value="Acyl_CoA_acyltransferase"/>
</dbReference>
<dbReference type="Gene3D" id="3.40.630.30">
    <property type="match status" value="1"/>
</dbReference>
<dbReference type="PROSITE" id="PS51186">
    <property type="entry name" value="GNAT"/>
    <property type="match status" value="1"/>
</dbReference>
<feature type="domain" description="N-acetyltransferase" evidence="3">
    <location>
        <begin position="6"/>
        <end position="149"/>
    </location>
</feature>
<gene>
    <name evidence="4" type="ORF">BC008_31680</name>
    <name evidence="5" type="ORF">BC008_33445</name>
</gene>
<keyword evidence="1 5" id="KW-0808">Transferase</keyword>
<keyword evidence="6" id="KW-1185">Reference proteome</keyword>
<dbReference type="EMBL" id="LMTZ01000066">
    <property type="protein sequence ID" value="KST68421.1"/>
    <property type="molecule type" value="Genomic_DNA"/>
</dbReference>
<reference evidence="5 6" key="1">
    <citation type="journal article" date="2015" name="Genome Announc.">
        <title>Draft Genome of the Euendolithic (true boring) Cyanobacterium Mastigocoleus testarum strain BC008.</title>
        <authorList>
            <person name="Guida B.S."/>
            <person name="Garcia-Pichel F."/>
        </authorList>
    </citation>
    <scope>NUCLEOTIDE SEQUENCE [LARGE SCALE GENOMIC DNA]</scope>
    <source>
        <strain evidence="5 6">BC008</strain>
    </source>
</reference>
<evidence type="ECO:0000313" key="6">
    <source>
        <dbReference type="Proteomes" id="UP000053372"/>
    </source>
</evidence>
<dbReference type="RefSeq" id="WP_058183546.1">
    <property type="nucleotide sequence ID" value="NZ_LMTZ01000066.1"/>
</dbReference>
<accession>A0A0V7ZUU4</accession>
<evidence type="ECO:0000313" key="4">
    <source>
        <dbReference type="EMBL" id="KST67954.1"/>
    </source>
</evidence>
<evidence type="ECO:0000313" key="5">
    <source>
        <dbReference type="EMBL" id="KST68421.1"/>
    </source>
</evidence>
<name>A0A0V7ZUU4_9CYAN</name>
<dbReference type="OrthoDB" id="9775804at2"/>
<evidence type="ECO:0000256" key="1">
    <source>
        <dbReference type="ARBA" id="ARBA00022679"/>
    </source>
</evidence>
<evidence type="ECO:0000256" key="2">
    <source>
        <dbReference type="ARBA" id="ARBA00023315"/>
    </source>
</evidence>
<dbReference type="InterPro" id="IPR045039">
    <property type="entry name" value="NSI-like"/>
</dbReference>
<proteinExistence type="predicted"/>
<keyword evidence="2" id="KW-0012">Acyltransferase</keyword>
<organism evidence="5 6">
    <name type="scientific">Mastigocoleus testarum BC008</name>
    <dbReference type="NCBI Taxonomy" id="371196"/>
    <lineage>
        <taxon>Bacteria</taxon>
        <taxon>Bacillati</taxon>
        <taxon>Cyanobacteriota</taxon>
        <taxon>Cyanophyceae</taxon>
        <taxon>Nostocales</taxon>
        <taxon>Hapalosiphonaceae</taxon>
        <taxon>Mastigocoleus</taxon>
    </lineage>
</organism>
<dbReference type="CDD" id="cd04301">
    <property type="entry name" value="NAT_SF"/>
    <property type="match status" value="1"/>
</dbReference>
<dbReference type="Proteomes" id="UP000053372">
    <property type="component" value="Unassembled WGS sequence"/>
</dbReference>
<dbReference type="AlphaFoldDB" id="A0A0V7ZUU4"/>